<protein>
    <submittedName>
        <fullName evidence="3">Uncharacterized protein</fullName>
    </submittedName>
</protein>
<feature type="region of interest" description="Disordered" evidence="1">
    <location>
        <begin position="273"/>
        <end position="297"/>
    </location>
</feature>
<dbReference type="AlphaFoldDB" id="A0A0G4J4N8"/>
<accession>A0A0G4J4N8</accession>
<proteinExistence type="predicted"/>
<sequence length="297" mass="33543">MASDSASAHDGVEDITSGPGPVEVGGTTVRPVKVNNCLVRFMRYPDVKAVNLVTSYYLSDRALFRWRLSVLLYISWATGMQMYQFFQTSAEKEWNITSPVDYYMYLTNWCFSFVWLHFLLSMLASGYRLAANLAGNPLSDWADSATIVESYHGTVTYTIYIISLFLSQFVTIAFWMDAIRKSIREEPSELGRVHALFICGKHSLVILVEYVLLNKIRLEWSHAFLAFVPILCYMPGKEARRTWDSVGGTLLVLTIVYLAFMLVGSVRRRFNEPDTDKLDDDGTTDTPGGETAPDNAV</sequence>
<feature type="compositionally biased region" description="Low complexity" evidence="1">
    <location>
        <begin position="284"/>
        <end position="297"/>
    </location>
</feature>
<name>A0A0G4J4N8_PLABS</name>
<feature type="region of interest" description="Disordered" evidence="1">
    <location>
        <begin position="1"/>
        <end position="24"/>
    </location>
</feature>
<keyword evidence="4" id="KW-1185">Reference proteome</keyword>
<feature type="transmembrane region" description="Helical" evidence="2">
    <location>
        <begin position="220"/>
        <end position="236"/>
    </location>
</feature>
<evidence type="ECO:0000256" key="2">
    <source>
        <dbReference type="SAM" id="Phobius"/>
    </source>
</evidence>
<feature type="transmembrane region" description="Helical" evidence="2">
    <location>
        <begin position="157"/>
        <end position="175"/>
    </location>
</feature>
<dbReference type="Proteomes" id="UP000039324">
    <property type="component" value="Unassembled WGS sequence"/>
</dbReference>
<keyword evidence="2" id="KW-0812">Transmembrane</keyword>
<keyword evidence="2" id="KW-0472">Membrane</keyword>
<gene>
    <name evidence="3" type="ORF">PBRA_008913</name>
</gene>
<organism evidence="3 4">
    <name type="scientific">Plasmodiophora brassicae</name>
    <name type="common">Clubroot disease agent</name>
    <dbReference type="NCBI Taxonomy" id="37360"/>
    <lineage>
        <taxon>Eukaryota</taxon>
        <taxon>Sar</taxon>
        <taxon>Rhizaria</taxon>
        <taxon>Endomyxa</taxon>
        <taxon>Phytomyxea</taxon>
        <taxon>Plasmodiophorida</taxon>
        <taxon>Plasmodiophoridae</taxon>
        <taxon>Plasmodiophora</taxon>
    </lineage>
</organism>
<reference evidence="3 4" key="1">
    <citation type="submission" date="2015-02" db="EMBL/GenBank/DDBJ databases">
        <authorList>
            <person name="Chooi Y.-H."/>
        </authorList>
    </citation>
    <scope>NUCLEOTIDE SEQUENCE [LARGE SCALE GENOMIC DNA]</scope>
    <source>
        <strain evidence="3">E3</strain>
    </source>
</reference>
<evidence type="ECO:0000256" key="1">
    <source>
        <dbReference type="SAM" id="MobiDB-lite"/>
    </source>
</evidence>
<feature type="transmembrane region" description="Helical" evidence="2">
    <location>
        <begin position="195"/>
        <end position="213"/>
    </location>
</feature>
<dbReference type="EMBL" id="CDSF01000124">
    <property type="protein sequence ID" value="CEP02329.1"/>
    <property type="molecule type" value="Genomic_DNA"/>
</dbReference>
<feature type="transmembrane region" description="Helical" evidence="2">
    <location>
        <begin position="68"/>
        <end position="86"/>
    </location>
</feature>
<evidence type="ECO:0000313" key="4">
    <source>
        <dbReference type="Proteomes" id="UP000039324"/>
    </source>
</evidence>
<feature type="transmembrane region" description="Helical" evidence="2">
    <location>
        <begin position="106"/>
        <end position="124"/>
    </location>
</feature>
<evidence type="ECO:0000313" key="3">
    <source>
        <dbReference type="EMBL" id="CEP02329.1"/>
    </source>
</evidence>
<feature type="transmembrane region" description="Helical" evidence="2">
    <location>
        <begin position="242"/>
        <end position="263"/>
    </location>
</feature>
<keyword evidence="2" id="KW-1133">Transmembrane helix</keyword>